<sequence>MGKRVQKGKIKIQAINTFTDREKPRAVFWNTKVPLHYDNIWIVGYTSPKKVPILFEKKLKNVPDMIIFNDEFRNFSHGKPQQFYYE</sequence>
<reference evidence="1 2" key="1">
    <citation type="submission" date="2020-11" db="EMBL/GenBank/DDBJ databases">
        <title>Fusibacter basophilias sp. nov.</title>
        <authorList>
            <person name="Qiu D."/>
        </authorList>
    </citation>
    <scope>NUCLEOTIDE SEQUENCE [LARGE SCALE GENOMIC DNA]</scope>
    <source>
        <strain evidence="1 2">Q10-2</strain>
    </source>
</reference>
<gene>
    <name evidence="1" type="ORF">ISU02_05040</name>
</gene>
<organism evidence="1 2">
    <name type="scientific">Fusibacter ferrireducens</name>
    <dbReference type="NCBI Taxonomy" id="2785058"/>
    <lineage>
        <taxon>Bacteria</taxon>
        <taxon>Bacillati</taxon>
        <taxon>Bacillota</taxon>
        <taxon>Clostridia</taxon>
        <taxon>Eubacteriales</taxon>
        <taxon>Eubacteriales Family XII. Incertae Sedis</taxon>
        <taxon>Fusibacter</taxon>
    </lineage>
</organism>
<dbReference type="Proteomes" id="UP000614200">
    <property type="component" value="Unassembled WGS sequence"/>
</dbReference>
<name>A0ABR9ZPX6_9FIRM</name>
<proteinExistence type="predicted"/>
<comment type="caution">
    <text evidence="1">The sequence shown here is derived from an EMBL/GenBank/DDBJ whole genome shotgun (WGS) entry which is preliminary data.</text>
</comment>
<dbReference type="EMBL" id="JADKNH010000002">
    <property type="protein sequence ID" value="MBF4692469.1"/>
    <property type="molecule type" value="Genomic_DNA"/>
</dbReference>
<keyword evidence="2" id="KW-1185">Reference proteome</keyword>
<evidence type="ECO:0000313" key="1">
    <source>
        <dbReference type="EMBL" id="MBF4692469.1"/>
    </source>
</evidence>
<dbReference type="RefSeq" id="WP_194700696.1">
    <property type="nucleotide sequence ID" value="NZ_JADKNH010000002.1"/>
</dbReference>
<accession>A0ABR9ZPX6</accession>
<evidence type="ECO:0000313" key="2">
    <source>
        <dbReference type="Proteomes" id="UP000614200"/>
    </source>
</evidence>
<protein>
    <submittedName>
        <fullName evidence="1">Uncharacterized protein</fullName>
    </submittedName>
</protein>